<sequence length="647" mass="73360">MNDTRRRSVMQSSTTSNARTGIPMPMSTTKKPAQNMRLSMAGAPMRGPYPQQNLQVPGTNPRQSLYRSQNVNPLLASTSKQPYGRTPMKNSTRRGSIWGGPGAAAMPPPASGAPLKDHRPLRDQQYQRKMRQEIHAWLQSTEYDISMQTLANITGKDFRGIFQYLVAMLDPFYPFDSKARFEDEFMPALKSLRYPFVGQLDPKWLAAPASMHSWPSLLGVLHWLVVMCKGRLHYMESGDPTLQFSDNIPEEFDDPNHHQALAFDYYEEAYEVFFSGSDSFEEQQQRLQDRYAKKNERTVVELDEQKSLLAKAQAELEKLLSAPAPIETLRVDNGHLKRDRAKFQECIRSWEARKKTTINNIATLNAEITQQLDNLERLKAERDRLGDIVKEQNLSPEEVIRMNTDHESLSRSLEDLKHKISESHKTIMSLEVAVANRASAAEEALEAYTNLLANLGLFPPLPSPFEDIDLRLELNTAASQPQQLLLGADIRRVIKPSLSAIAESQRNERATVESERIRLDHELDQLLNECELMDEEAEKIAQKYAAVEAQAEEIRDAAQHEAMASNVEIAHLEKDLMNARTAALASGVGVKSRLQALQIAYREQQDKVARLRDETERAILKITNATGEFQKDISQQLQSFKEYVDSN</sequence>
<dbReference type="EMBL" id="MU275870">
    <property type="protein sequence ID" value="KAI0049662.1"/>
    <property type="molecule type" value="Genomic_DNA"/>
</dbReference>
<gene>
    <name evidence="1" type="ORF">FA95DRAFT_1515305</name>
</gene>
<evidence type="ECO:0000313" key="2">
    <source>
        <dbReference type="Proteomes" id="UP000814033"/>
    </source>
</evidence>
<reference evidence="1" key="1">
    <citation type="submission" date="2021-02" db="EMBL/GenBank/DDBJ databases">
        <authorList>
            <consortium name="DOE Joint Genome Institute"/>
            <person name="Ahrendt S."/>
            <person name="Looney B.P."/>
            <person name="Miyauchi S."/>
            <person name="Morin E."/>
            <person name="Drula E."/>
            <person name="Courty P.E."/>
            <person name="Chicoki N."/>
            <person name="Fauchery L."/>
            <person name="Kohler A."/>
            <person name="Kuo A."/>
            <person name="Labutti K."/>
            <person name="Pangilinan J."/>
            <person name="Lipzen A."/>
            <person name="Riley R."/>
            <person name="Andreopoulos W."/>
            <person name="He G."/>
            <person name="Johnson J."/>
            <person name="Barry K.W."/>
            <person name="Grigoriev I.V."/>
            <person name="Nagy L."/>
            <person name="Hibbett D."/>
            <person name="Henrissat B."/>
            <person name="Matheny P.B."/>
            <person name="Labbe J."/>
            <person name="Martin F."/>
        </authorList>
    </citation>
    <scope>NUCLEOTIDE SEQUENCE</scope>
    <source>
        <strain evidence="1">FP105234-sp</strain>
    </source>
</reference>
<accession>A0ACB8S0M8</accession>
<proteinExistence type="predicted"/>
<protein>
    <submittedName>
        <fullName evidence="1">Uncharacterized protein</fullName>
    </submittedName>
</protein>
<evidence type="ECO:0000313" key="1">
    <source>
        <dbReference type="EMBL" id="KAI0049662.1"/>
    </source>
</evidence>
<dbReference type="Proteomes" id="UP000814033">
    <property type="component" value="Unassembled WGS sequence"/>
</dbReference>
<keyword evidence="2" id="KW-1185">Reference proteome</keyword>
<comment type="caution">
    <text evidence="1">The sequence shown here is derived from an EMBL/GenBank/DDBJ whole genome shotgun (WGS) entry which is preliminary data.</text>
</comment>
<name>A0ACB8S0M8_9AGAM</name>
<reference evidence="1" key="2">
    <citation type="journal article" date="2022" name="New Phytol.">
        <title>Evolutionary transition to the ectomycorrhizal habit in the genomes of a hyperdiverse lineage of mushroom-forming fungi.</title>
        <authorList>
            <person name="Looney B."/>
            <person name="Miyauchi S."/>
            <person name="Morin E."/>
            <person name="Drula E."/>
            <person name="Courty P.E."/>
            <person name="Kohler A."/>
            <person name="Kuo A."/>
            <person name="LaButti K."/>
            <person name="Pangilinan J."/>
            <person name="Lipzen A."/>
            <person name="Riley R."/>
            <person name="Andreopoulos W."/>
            <person name="He G."/>
            <person name="Johnson J."/>
            <person name="Nolan M."/>
            <person name="Tritt A."/>
            <person name="Barry K.W."/>
            <person name="Grigoriev I.V."/>
            <person name="Nagy L.G."/>
            <person name="Hibbett D."/>
            <person name="Henrissat B."/>
            <person name="Matheny P.B."/>
            <person name="Labbe J."/>
            <person name="Martin F.M."/>
        </authorList>
    </citation>
    <scope>NUCLEOTIDE SEQUENCE</scope>
    <source>
        <strain evidence="1">FP105234-sp</strain>
    </source>
</reference>
<organism evidence="1 2">
    <name type="scientific">Auriscalpium vulgare</name>
    <dbReference type="NCBI Taxonomy" id="40419"/>
    <lineage>
        <taxon>Eukaryota</taxon>
        <taxon>Fungi</taxon>
        <taxon>Dikarya</taxon>
        <taxon>Basidiomycota</taxon>
        <taxon>Agaricomycotina</taxon>
        <taxon>Agaricomycetes</taxon>
        <taxon>Russulales</taxon>
        <taxon>Auriscalpiaceae</taxon>
        <taxon>Auriscalpium</taxon>
    </lineage>
</organism>